<protein>
    <submittedName>
        <fullName evidence="2">Uncharacterized protein</fullName>
    </submittedName>
</protein>
<reference evidence="2" key="1">
    <citation type="journal article" date="2014" name="Front. Microbiol.">
        <title>High frequency of phylogenetically diverse reductive dehalogenase-homologous genes in deep subseafloor sedimentary metagenomes.</title>
        <authorList>
            <person name="Kawai M."/>
            <person name="Futagami T."/>
            <person name="Toyoda A."/>
            <person name="Takaki Y."/>
            <person name="Nishi S."/>
            <person name="Hori S."/>
            <person name="Arai W."/>
            <person name="Tsubouchi T."/>
            <person name="Morono Y."/>
            <person name="Uchiyama I."/>
            <person name="Ito T."/>
            <person name="Fujiyama A."/>
            <person name="Inagaki F."/>
            <person name="Takami H."/>
        </authorList>
    </citation>
    <scope>NUCLEOTIDE SEQUENCE</scope>
    <source>
        <strain evidence="2">Expedition CK06-06</strain>
    </source>
</reference>
<feature type="region of interest" description="Disordered" evidence="1">
    <location>
        <begin position="1"/>
        <end position="30"/>
    </location>
</feature>
<evidence type="ECO:0000256" key="1">
    <source>
        <dbReference type="SAM" id="MobiDB-lite"/>
    </source>
</evidence>
<gene>
    <name evidence="2" type="ORF">S06H3_33830</name>
</gene>
<name>X1P2F7_9ZZZZ</name>
<proteinExistence type="predicted"/>
<organism evidence="2">
    <name type="scientific">marine sediment metagenome</name>
    <dbReference type="NCBI Taxonomy" id="412755"/>
    <lineage>
        <taxon>unclassified sequences</taxon>
        <taxon>metagenomes</taxon>
        <taxon>ecological metagenomes</taxon>
    </lineage>
</organism>
<dbReference type="EMBL" id="BARV01020239">
    <property type="protein sequence ID" value="GAI25089.1"/>
    <property type="molecule type" value="Genomic_DNA"/>
</dbReference>
<evidence type="ECO:0000313" key="2">
    <source>
        <dbReference type="EMBL" id="GAI25089.1"/>
    </source>
</evidence>
<accession>X1P2F7</accession>
<comment type="caution">
    <text evidence="2">The sequence shown here is derived from an EMBL/GenBank/DDBJ whole genome shotgun (WGS) entry which is preliminary data.</text>
</comment>
<dbReference type="AlphaFoldDB" id="X1P2F7"/>
<sequence length="73" mass="7663">MMAPTKAEMGALATPRDGMPNQPRMNAGVQTREATVAIERANNGVTASDTPRLIDVVSQSVKMIGIPASIVRA</sequence>